<keyword evidence="2" id="KW-1185">Reference proteome</keyword>
<evidence type="ECO:0000313" key="2">
    <source>
        <dbReference type="Proteomes" id="UP000217895"/>
    </source>
</evidence>
<protein>
    <submittedName>
        <fullName evidence="1">Uncharacterized protein</fullName>
    </submittedName>
</protein>
<dbReference type="Proteomes" id="UP000217895">
    <property type="component" value="Chromosome"/>
</dbReference>
<sequence>MTTPKEAISSLLTQLPDDCTLEDIQYHLYVLTKVQQGLEAAKTQGTVSQELAEQHLNKWLIK</sequence>
<reference evidence="1 2" key="1">
    <citation type="submission" date="2017-06" db="EMBL/GenBank/DDBJ databases">
        <title>Genome sequencing of cyanobaciteial culture collection at National Institute for Environmental Studies (NIES).</title>
        <authorList>
            <person name="Hirose Y."/>
            <person name="Shimura Y."/>
            <person name="Fujisawa T."/>
            <person name="Nakamura Y."/>
            <person name="Kawachi M."/>
        </authorList>
    </citation>
    <scope>NUCLEOTIDE SEQUENCE [LARGE SCALE GENOMIC DNA]</scope>
    <source>
        <strain evidence="1 2">NIES-2135</strain>
    </source>
</reference>
<evidence type="ECO:0000313" key="1">
    <source>
        <dbReference type="EMBL" id="BAY57597.1"/>
    </source>
</evidence>
<accession>A0A1Z4JLW5</accession>
<organism evidence="1 2">
    <name type="scientific">Leptolyngbya boryana NIES-2135</name>
    <dbReference type="NCBI Taxonomy" id="1973484"/>
    <lineage>
        <taxon>Bacteria</taxon>
        <taxon>Bacillati</taxon>
        <taxon>Cyanobacteriota</taxon>
        <taxon>Cyanophyceae</taxon>
        <taxon>Leptolyngbyales</taxon>
        <taxon>Leptolyngbyaceae</taxon>
        <taxon>Leptolyngbya group</taxon>
        <taxon>Leptolyngbya</taxon>
    </lineage>
</organism>
<gene>
    <name evidence="1" type="ORF">NIES2135_44670</name>
</gene>
<dbReference type="AlphaFoldDB" id="A0A1Z4JLW5"/>
<name>A0A1Z4JLW5_LEPBY</name>
<proteinExistence type="predicted"/>
<dbReference type="EMBL" id="AP018203">
    <property type="protein sequence ID" value="BAY57597.1"/>
    <property type="molecule type" value="Genomic_DNA"/>
</dbReference>